<name>A0A1M5CA34_9BACT</name>
<dbReference type="Proteomes" id="UP000184164">
    <property type="component" value="Unassembled WGS sequence"/>
</dbReference>
<dbReference type="EMBL" id="FQUM01000006">
    <property type="protein sequence ID" value="SHF51609.1"/>
    <property type="molecule type" value="Genomic_DNA"/>
</dbReference>
<feature type="region of interest" description="Disordered" evidence="1">
    <location>
        <begin position="122"/>
        <end position="149"/>
    </location>
</feature>
<dbReference type="STRING" id="1484053.SAMN05444274_10620"/>
<reference evidence="2 3" key="1">
    <citation type="submission" date="2016-11" db="EMBL/GenBank/DDBJ databases">
        <authorList>
            <person name="Jaros S."/>
            <person name="Januszkiewicz K."/>
            <person name="Wedrychowicz H."/>
        </authorList>
    </citation>
    <scope>NUCLEOTIDE SEQUENCE [LARGE SCALE GENOMIC DNA]</scope>
    <source>
        <strain evidence="2 3">DSM 26910</strain>
    </source>
</reference>
<dbReference type="OrthoDB" id="9836551at2"/>
<evidence type="ECO:0000313" key="3">
    <source>
        <dbReference type="Proteomes" id="UP000184164"/>
    </source>
</evidence>
<evidence type="ECO:0000313" key="2">
    <source>
        <dbReference type="EMBL" id="SHF51609.1"/>
    </source>
</evidence>
<keyword evidence="3" id="KW-1185">Reference proteome</keyword>
<evidence type="ECO:0000256" key="1">
    <source>
        <dbReference type="SAM" id="MobiDB-lite"/>
    </source>
</evidence>
<dbReference type="RefSeq" id="WP_073002309.1">
    <property type="nucleotide sequence ID" value="NZ_FQUM01000006.1"/>
</dbReference>
<organism evidence="2 3">
    <name type="scientific">Mariniphaga anaerophila</name>
    <dbReference type="NCBI Taxonomy" id="1484053"/>
    <lineage>
        <taxon>Bacteria</taxon>
        <taxon>Pseudomonadati</taxon>
        <taxon>Bacteroidota</taxon>
        <taxon>Bacteroidia</taxon>
        <taxon>Marinilabiliales</taxon>
        <taxon>Prolixibacteraceae</taxon>
        <taxon>Mariniphaga</taxon>
    </lineage>
</organism>
<proteinExistence type="predicted"/>
<accession>A0A1M5CA34</accession>
<protein>
    <submittedName>
        <fullName evidence="2">Uncharacterized protein</fullName>
    </submittedName>
</protein>
<gene>
    <name evidence="2" type="ORF">SAMN05444274_10620</name>
</gene>
<sequence length="218" mass="25300">MKQIITLISAATLLFTCSPINKIITVNDEFKNEKSIRLIQYLKGYSDEGPERIGGLDYWVTVKTVYSKPENQEGIVTAEFTIKTESRPEELDSLIFLEVDQTKYKLYSHEYASRHVVNRSTSSSITTSIEKEDDEDESKDTEKTSTTTQVTTSDVTLQIMKRTVEIPRDIWHEISRMQQIRLRLYIATEGITVHFSSKDRRKFAELFQEINKFERAEP</sequence>
<dbReference type="AlphaFoldDB" id="A0A1M5CA34"/>